<protein>
    <submittedName>
        <fullName evidence="4">BREX system P-loop protein BrxC</fullName>
    </submittedName>
</protein>
<organism evidence="4 5">
    <name type="scientific">Segatella cerevisiae</name>
    <dbReference type="NCBI Taxonomy" id="2053716"/>
    <lineage>
        <taxon>Bacteria</taxon>
        <taxon>Pseudomonadati</taxon>
        <taxon>Bacteroidota</taxon>
        <taxon>Bacteroidia</taxon>
        <taxon>Bacteroidales</taxon>
        <taxon>Prevotellaceae</taxon>
        <taxon>Segatella</taxon>
    </lineage>
</organism>
<dbReference type="InterPro" id="IPR058037">
    <property type="entry name" value="BREX_BrxC_helical"/>
</dbReference>
<feature type="domain" description="KAP NTPase" evidence="1">
    <location>
        <begin position="40"/>
        <end position="288"/>
    </location>
</feature>
<dbReference type="Proteomes" id="UP001204015">
    <property type="component" value="Unassembled WGS sequence"/>
</dbReference>
<feature type="domain" description="Probable ATP-binding protein BrxC 4th six-stranded beta-sheet" evidence="3">
    <location>
        <begin position="580"/>
        <end position="712"/>
    </location>
</feature>
<evidence type="ECO:0000313" key="4">
    <source>
        <dbReference type="EMBL" id="MCO6024885.1"/>
    </source>
</evidence>
<evidence type="ECO:0000259" key="2">
    <source>
        <dbReference type="Pfam" id="PF25792"/>
    </source>
</evidence>
<dbReference type="InterPro" id="IPR011646">
    <property type="entry name" value="KAP_P-loop"/>
</dbReference>
<feature type="domain" description="Probable ATP-binding protein BrxC alpha-helical" evidence="2">
    <location>
        <begin position="889"/>
        <end position="1011"/>
    </location>
</feature>
<name>A0ABT1BUX7_9BACT</name>
<dbReference type="InterPro" id="IPR047679">
    <property type="entry name" value="BREX_BrxC"/>
</dbReference>
<dbReference type="Pfam" id="PF07693">
    <property type="entry name" value="KAP_NTPase"/>
    <property type="match status" value="1"/>
</dbReference>
<proteinExistence type="predicted"/>
<accession>A0ABT1BUX7</accession>
<comment type="caution">
    <text evidence="4">The sequence shown here is derived from an EMBL/GenBank/DDBJ whole genome shotgun (WGS) entry which is preliminary data.</text>
</comment>
<dbReference type="InterPro" id="IPR058036">
    <property type="entry name" value="BREX_BrxC_4th"/>
</dbReference>
<dbReference type="EMBL" id="JAMXLY010000008">
    <property type="protein sequence ID" value="MCO6024885.1"/>
    <property type="molecule type" value="Genomic_DNA"/>
</dbReference>
<evidence type="ECO:0000259" key="1">
    <source>
        <dbReference type="Pfam" id="PF07693"/>
    </source>
</evidence>
<reference evidence="4 5" key="1">
    <citation type="submission" date="2022-06" db="EMBL/GenBank/DDBJ databases">
        <title>A taxonomic note on the genus Prevotella: Description of four novel genera and emended description of the genera Hallella and Xylanibacter.</title>
        <authorList>
            <person name="Hitch T.C.A."/>
        </authorList>
    </citation>
    <scope>NUCLEOTIDE SEQUENCE [LARGE SCALE GENOMIC DNA]</scope>
    <source>
        <strain evidence="4 5">DSM 100619</strain>
    </source>
</reference>
<dbReference type="Pfam" id="PF25792">
    <property type="entry name" value="BREX_BrxC_helical"/>
    <property type="match status" value="1"/>
</dbReference>
<dbReference type="InterPro" id="IPR027417">
    <property type="entry name" value="P-loop_NTPase"/>
</dbReference>
<evidence type="ECO:0000313" key="5">
    <source>
        <dbReference type="Proteomes" id="UP001204015"/>
    </source>
</evidence>
<gene>
    <name evidence="4" type="primary">brxC</name>
    <name evidence="4" type="ORF">NG821_03330</name>
</gene>
<evidence type="ECO:0000259" key="3">
    <source>
        <dbReference type="Pfam" id="PF25796"/>
    </source>
</evidence>
<dbReference type="RefSeq" id="WP_252760249.1">
    <property type="nucleotide sequence ID" value="NZ_JAMXLY010000008.1"/>
</dbReference>
<dbReference type="SUPFAM" id="SSF52540">
    <property type="entry name" value="P-loop containing nucleoside triphosphate hydrolases"/>
    <property type="match status" value="1"/>
</dbReference>
<sequence length="1205" mass="139848">MKFKDLYNRDLNRKVNPAVSASDLDEETVKIEINEYVFTNEIINNLYHILTNIRENQGSHTGIWINGYYGSGKSHFLKFLDYCLSKKYGTEALHRLREAVAERKPLELDVELGELNDLIRWYTDKAQVETVMFNVGTVHDANSGEDEVFTQVFWNQFNGMRGFNDEHLAMAQYLEKALADDGKYQAFLRYVKEQGYDWQRNIHRFSGSKLDLALDMAAKVDPSLSIDVIRERIKSNDVNISVDSFASELKEYIDKKSDPNYRMVFLVDEISQFIDQRKNVLLQLQEIVTRVCEVCQSQVWFACTAQQDLSEVIDACKILQASEDYGKIMGRFEVRPSLQGTNPEYITQKRILDKKGEAEIFLEEMYKKDKAKLDAQFILPTTYSSYKDAKDFADYYPFVPYQFRLIMKVLDSFVNLDYVDRQVKGNERSLINITFSIAKETAEHDVGEFIPFDSFFGAMFQGSMQHLGQRALANARQALEQVEESKRPFYRRVVYVLFMICNLSDEDKQQFSATIDNIVTLLMTKMDASKAAIKSDVSEVIDFLKEKAVIRDRQTANGNEVFEFYTEEESKVAQLIKNQPVDNNTYCEELKELFFRYFGGLSNKENFGTRSFKVGASVDGRNYLSNNADVNVCFITSTSEDRESPYQYALTNEAKNLVFFMSPQLKNDKELNSKFLEYCRIQKFYGDSSNAVSEERQRVKDIFSQRGKELYENDIKQKFQTILDTCPVISGQNVLSPAETGSFRQKKRYEHLIQFHLQHFYSQGKLVDVPETPKTNIDLAAKIRRPMEPQLLETPLSQPEQKIKAYLERSPHDNTVEDVILRFAKEPYGWADTATVYYLNELIRRHLYAFSYNNNPDVSREEVAQKIIHEPTHFTIEPAKAIPQETLNKFIESWKHIFNVMTVVGSNDSTELYQRCHDQDNSALNQYLHNYGKLSRLLGKHPFTNVVEKTVDLLEQWAVIREHKKFFETIIDARESAGQLMDQCKTISTFFHDQYETYTDIINFIDLNHDNFDFLDQNRDKFPFLSPDFQKTVKCLNRIKEDEHPWESLQSYVKMKRTLEAQIGKCKENLISDIKGKYDAVFNELEQYAKESGVSREAFAGRDVTISSKTNTENFYALKANADTSAFYEQQLQQINAAVPKPAPIPSKDETHEPFVPPKPIRKIVHLQTHTAKPMHTEEDVDRYLQSLKKQLMRFITGNNDIIVN</sequence>
<dbReference type="Pfam" id="PF25796">
    <property type="entry name" value="BREX_BrxC_4th"/>
    <property type="match status" value="1"/>
</dbReference>
<keyword evidence="5" id="KW-1185">Reference proteome</keyword>
<dbReference type="NCBIfam" id="NF033441">
    <property type="entry name" value="BREX_BrxC"/>
    <property type="match status" value="1"/>
</dbReference>